<organism evidence="1 2">
    <name type="scientific">Halomonas kalidii</name>
    <dbReference type="NCBI Taxonomy" id="3043293"/>
    <lineage>
        <taxon>Bacteria</taxon>
        <taxon>Pseudomonadati</taxon>
        <taxon>Pseudomonadota</taxon>
        <taxon>Gammaproteobacteria</taxon>
        <taxon>Oceanospirillales</taxon>
        <taxon>Halomonadaceae</taxon>
        <taxon>Halomonas</taxon>
    </lineage>
</organism>
<dbReference type="EMBL" id="JASCQO010000042">
    <property type="protein sequence ID" value="MDI5935278.1"/>
    <property type="molecule type" value="Genomic_DNA"/>
</dbReference>
<evidence type="ECO:0000313" key="1">
    <source>
        <dbReference type="EMBL" id="MDI5935278.1"/>
    </source>
</evidence>
<dbReference type="RefSeq" id="WP_282722734.1">
    <property type="nucleotide sequence ID" value="NZ_JASCQO010000042.1"/>
</dbReference>
<comment type="caution">
    <text evidence="1">The sequence shown here is derived from an EMBL/GenBank/DDBJ whole genome shotgun (WGS) entry which is preliminary data.</text>
</comment>
<proteinExistence type="predicted"/>
<accession>A0ABT6VMR5</accession>
<reference evidence="1 2" key="1">
    <citation type="submission" date="2023-04" db="EMBL/GenBank/DDBJ databases">
        <title>Halomonas strains isolated from rhizosphere soil.</title>
        <authorList>
            <person name="Xu L."/>
            <person name="Sun J.-Q."/>
        </authorList>
    </citation>
    <scope>NUCLEOTIDE SEQUENCE [LARGE SCALE GENOMIC DNA]</scope>
    <source>
        <strain evidence="1 2">LN1S58</strain>
    </source>
</reference>
<dbReference type="Proteomes" id="UP001244242">
    <property type="component" value="Unassembled WGS sequence"/>
</dbReference>
<evidence type="ECO:0000313" key="2">
    <source>
        <dbReference type="Proteomes" id="UP001244242"/>
    </source>
</evidence>
<protein>
    <submittedName>
        <fullName evidence="1">Uncharacterized protein</fullName>
    </submittedName>
</protein>
<name>A0ABT6VMR5_9GAMM</name>
<keyword evidence="2" id="KW-1185">Reference proteome</keyword>
<gene>
    <name evidence="1" type="ORF">QLQ84_15895</name>
</gene>
<sequence>MAFLVKVWEKRSQGLRLPPCCPHEVPRLIARDDGSEVTCHALEEERIE</sequence>